<dbReference type="Pfam" id="PF08962">
    <property type="entry name" value="Rv2632c-like"/>
    <property type="match status" value="1"/>
</dbReference>
<dbReference type="InterPro" id="IPR038070">
    <property type="entry name" value="Rv2632c-like_sf"/>
</dbReference>
<dbReference type="RefSeq" id="WP_311618503.1">
    <property type="nucleotide sequence ID" value="NZ_JAVREV010000008.1"/>
</dbReference>
<dbReference type="Gene3D" id="3.30.160.240">
    <property type="entry name" value="Rv1738"/>
    <property type="match status" value="1"/>
</dbReference>
<dbReference type="SUPFAM" id="SSF143212">
    <property type="entry name" value="Rv2632c-like"/>
    <property type="match status" value="1"/>
</dbReference>
<sequence length="89" mass="9937">MPTETWHVRVSIDTDGRLTRAEARLEDKPDTVLVSEGTARANPSDANVPDIGRELAVARALSELSHQLVHLTVQDIESRTHRPVRHLKP</sequence>
<reference evidence="2" key="1">
    <citation type="submission" date="2023-07" db="EMBL/GenBank/DDBJ databases">
        <title>30 novel species of actinomycetes from the DSMZ collection.</title>
        <authorList>
            <person name="Nouioui I."/>
        </authorList>
    </citation>
    <scope>NUCLEOTIDE SEQUENCE [LARGE SCALE GENOMIC DNA]</scope>
    <source>
        <strain evidence="2">DSM 41886</strain>
    </source>
</reference>
<dbReference type="EMBL" id="JAVREV010000008">
    <property type="protein sequence ID" value="MDT0444236.1"/>
    <property type="molecule type" value="Genomic_DNA"/>
</dbReference>
<evidence type="ECO:0000313" key="2">
    <source>
        <dbReference type="Proteomes" id="UP001183615"/>
    </source>
</evidence>
<keyword evidence="2" id="KW-1185">Reference proteome</keyword>
<gene>
    <name evidence="1" type="ORF">RM779_16770</name>
</gene>
<organism evidence="1 2">
    <name type="scientific">Streptomyces johnsoniae</name>
    <dbReference type="NCBI Taxonomy" id="3075532"/>
    <lineage>
        <taxon>Bacteria</taxon>
        <taxon>Bacillati</taxon>
        <taxon>Actinomycetota</taxon>
        <taxon>Actinomycetes</taxon>
        <taxon>Kitasatosporales</taxon>
        <taxon>Streptomycetaceae</taxon>
        <taxon>Streptomyces</taxon>
    </lineage>
</organism>
<name>A0ABU2S5I9_9ACTN</name>
<proteinExistence type="predicted"/>
<dbReference type="Proteomes" id="UP001183615">
    <property type="component" value="Unassembled WGS sequence"/>
</dbReference>
<protein>
    <submittedName>
        <fullName evidence="1">DUF1876 domain-containing protein</fullName>
    </submittedName>
</protein>
<comment type="caution">
    <text evidence="1">The sequence shown here is derived from an EMBL/GenBank/DDBJ whole genome shotgun (WGS) entry which is preliminary data.</text>
</comment>
<dbReference type="InterPro" id="IPR015057">
    <property type="entry name" value="Rv2632c-like"/>
</dbReference>
<evidence type="ECO:0000313" key="1">
    <source>
        <dbReference type="EMBL" id="MDT0444236.1"/>
    </source>
</evidence>
<accession>A0ABU2S5I9</accession>